<dbReference type="KEGG" id="dsc:ABOD76_20500"/>
<dbReference type="AlphaFoldDB" id="A0AAU7UF86"/>
<dbReference type="NCBIfam" id="NF038324">
    <property type="entry name" value="DrmB_fam"/>
    <property type="match status" value="1"/>
</dbReference>
<sequence>MREAPLRRAQLITTTGVGALTVDKLGRTLVCGGLDYWFRRTSDQGTTARSLDEFRVQEWRLEALLGVDTFRLPPDYRTPNHAGTVPNTKLTIPLLRFPTWHVCTNDTCGFLKRKPKTATEPRVDCPECNTVMQQVRVVIVCARGHLTDFPWHEWVHHSAHPACPPDRLRLKTLPGGGFADLLVSCDHCDSSRSLEGVLGWDEREEGGYVTVLSTRLSPIPNEVFLCRGERAWFGDEVPRQGCDQQVYATLTGASNTYYSDTVSAIYLPEGTAGVVDPALIEALREPVPAQFITMARQLYASGNLSLTPAMVTDSIESTQASLVARYGRAVVEDVVGKLIRGEHLGAQTPETEQDLRYGECQALRQAREEPDLVVQPRDPALYGDVGALFSSINLVPKLRETRVLTGFTRGTTQSVTRPDERRALMWRDFHPERDNWLPASVTYGEGLYLELSPALLDEAWLAQASQHLKRLAERHDDAQERHGAAGGLATPRRVLVHTFAHLLINTLTFHCGYSAASLRERLFVSDEPGHEMAGVLIYTASGDAEGTLGGLVRMGEPGRLEGLIRTAVEEAAWCANDPVCLEAGQGEQQGQGTGGINLAACHACAHLPETSCELFNALLDRTLVVGRPRERELGFFSRLLRW</sequence>
<geneLocation type="plasmid" evidence="2">
    <name>pDson02</name>
</geneLocation>
<evidence type="ECO:0000259" key="1">
    <source>
        <dbReference type="Pfam" id="PF09369"/>
    </source>
</evidence>
<dbReference type="InterPro" id="IPR047721">
    <property type="entry name" value="DrmB"/>
</dbReference>
<accession>A0AAU7UF86</accession>
<dbReference type="Pfam" id="PF09369">
    <property type="entry name" value="MZB"/>
    <property type="match status" value="1"/>
</dbReference>
<evidence type="ECO:0000313" key="2">
    <source>
        <dbReference type="EMBL" id="XBV87433.1"/>
    </source>
</evidence>
<dbReference type="InterPro" id="IPR018973">
    <property type="entry name" value="MZB"/>
</dbReference>
<dbReference type="EMBL" id="CP158300">
    <property type="protein sequence ID" value="XBV87433.1"/>
    <property type="molecule type" value="Genomic_DNA"/>
</dbReference>
<feature type="domain" description="MrfA-like Zn-binding" evidence="1">
    <location>
        <begin position="499"/>
        <end position="604"/>
    </location>
</feature>
<reference evidence="2" key="1">
    <citation type="submission" date="2024-06" db="EMBL/GenBank/DDBJ databases">
        <title>Draft Genome Sequence of Deinococcus sonorensis Type Strain KR-87, a Biofilm Producing Representative of the Genus Deinococcus.</title>
        <authorList>
            <person name="Boren L.S."/>
            <person name="Grosso R.A."/>
            <person name="Hugenberg-Cox A.N."/>
            <person name="Hill J.T.E."/>
            <person name="Albert C.M."/>
            <person name="Tuohy J.M."/>
        </authorList>
    </citation>
    <scope>NUCLEOTIDE SEQUENCE</scope>
    <source>
        <strain evidence="2">KR-87</strain>
        <plasmid evidence="2">pDson02</plasmid>
    </source>
</reference>
<dbReference type="RefSeq" id="WP_350245581.1">
    <property type="nucleotide sequence ID" value="NZ_CP158300.1"/>
</dbReference>
<proteinExistence type="predicted"/>
<gene>
    <name evidence="2" type="ORF">ABOD76_20500</name>
</gene>
<keyword evidence="2" id="KW-0614">Plasmid</keyword>
<name>A0AAU7UF86_9DEIO</name>
<organism evidence="2">
    <name type="scientific">Deinococcus sonorensis KR-87</name>
    <dbReference type="NCBI Taxonomy" id="694439"/>
    <lineage>
        <taxon>Bacteria</taxon>
        <taxon>Thermotogati</taxon>
        <taxon>Deinococcota</taxon>
        <taxon>Deinococci</taxon>
        <taxon>Deinococcales</taxon>
        <taxon>Deinococcaceae</taxon>
        <taxon>Deinococcus</taxon>
    </lineage>
</organism>
<protein>
    <submittedName>
        <fullName evidence="2">DUF1998 domain-containing protein</fullName>
    </submittedName>
</protein>